<dbReference type="PROSITE" id="PS51263">
    <property type="entry name" value="ADF_H"/>
    <property type="match status" value="1"/>
</dbReference>
<protein>
    <recommendedName>
        <fullName evidence="1">ADF-H domain-containing protein</fullName>
    </recommendedName>
</protein>
<gene>
    <name evidence="2" type="ORF">CLO192961_LOCUS198017</name>
</gene>
<name>A0ABY6U702_BIOOC</name>
<dbReference type="PANTHER" id="PTHR10829">
    <property type="entry name" value="CORTACTIN AND DREBRIN"/>
    <property type="match status" value="1"/>
</dbReference>
<reference evidence="2 3" key="1">
    <citation type="submission" date="2019-06" db="EMBL/GenBank/DDBJ databases">
        <authorList>
            <person name="Broberg M."/>
        </authorList>
    </citation>
    <scope>NUCLEOTIDE SEQUENCE [LARGE SCALE GENOMIC DNA]</scope>
</reference>
<evidence type="ECO:0000259" key="1">
    <source>
        <dbReference type="PROSITE" id="PS51263"/>
    </source>
</evidence>
<dbReference type="Gene3D" id="3.40.20.10">
    <property type="entry name" value="Severin"/>
    <property type="match status" value="1"/>
</dbReference>
<keyword evidence="3" id="KW-1185">Reference proteome</keyword>
<feature type="domain" description="ADF-H" evidence="1">
    <location>
        <begin position="15"/>
        <end position="146"/>
    </location>
</feature>
<sequence length="158" mass="17576">MSTTVVETKEAPKEAPIFGNEDIHKAVGAIRKADNTESWVLLSYTGERSNKLGIFAEGQGLEELKKNLDDKEVLYGYQRIEYANDSESKRIKFVVIVWIGPEVKVMRRARVSVQKGDIVATLKPHGTVEADEKGDIVRKNIETQLRKNGGADYNGGRG</sequence>
<dbReference type="Proteomes" id="UP000766486">
    <property type="component" value="Unassembled WGS sequence"/>
</dbReference>
<dbReference type="Pfam" id="PF00241">
    <property type="entry name" value="Cofilin_ADF"/>
    <property type="match status" value="1"/>
</dbReference>
<dbReference type="EMBL" id="CABFNS010000758">
    <property type="protein sequence ID" value="VUC26890.1"/>
    <property type="molecule type" value="Genomic_DNA"/>
</dbReference>
<dbReference type="SUPFAM" id="SSF55753">
    <property type="entry name" value="Actin depolymerizing proteins"/>
    <property type="match status" value="1"/>
</dbReference>
<evidence type="ECO:0000313" key="3">
    <source>
        <dbReference type="Proteomes" id="UP000766486"/>
    </source>
</evidence>
<evidence type="ECO:0000313" key="2">
    <source>
        <dbReference type="EMBL" id="VUC26890.1"/>
    </source>
</evidence>
<dbReference type="SMART" id="SM00102">
    <property type="entry name" value="ADF"/>
    <property type="match status" value="1"/>
</dbReference>
<comment type="caution">
    <text evidence="2">The sequence shown here is derived from an EMBL/GenBank/DDBJ whole genome shotgun (WGS) entry which is preliminary data.</text>
</comment>
<dbReference type="CDD" id="cd11282">
    <property type="entry name" value="ADF_coactosin_like"/>
    <property type="match status" value="1"/>
</dbReference>
<organism evidence="2 3">
    <name type="scientific">Bionectria ochroleuca</name>
    <name type="common">Gliocladium roseum</name>
    <dbReference type="NCBI Taxonomy" id="29856"/>
    <lineage>
        <taxon>Eukaryota</taxon>
        <taxon>Fungi</taxon>
        <taxon>Dikarya</taxon>
        <taxon>Ascomycota</taxon>
        <taxon>Pezizomycotina</taxon>
        <taxon>Sordariomycetes</taxon>
        <taxon>Hypocreomycetidae</taxon>
        <taxon>Hypocreales</taxon>
        <taxon>Bionectriaceae</taxon>
        <taxon>Clonostachys</taxon>
    </lineage>
</organism>
<dbReference type="InterPro" id="IPR002108">
    <property type="entry name" value="ADF-H"/>
</dbReference>
<proteinExistence type="predicted"/>
<dbReference type="PANTHER" id="PTHR10829:SF56">
    <property type="entry name" value="ADF-H DOMAIN-CONTAINING PROTEIN"/>
    <property type="match status" value="1"/>
</dbReference>
<dbReference type="InterPro" id="IPR029006">
    <property type="entry name" value="ADF-H/Gelsolin-like_dom_sf"/>
</dbReference>
<accession>A0ABY6U702</accession>